<evidence type="ECO:0000256" key="4">
    <source>
        <dbReference type="ARBA" id="ARBA00022833"/>
    </source>
</evidence>
<feature type="domain" description="CMP/dCMP-type deaminase" evidence="5">
    <location>
        <begin position="5"/>
        <end position="133"/>
    </location>
</feature>
<dbReference type="SUPFAM" id="SSF53927">
    <property type="entry name" value="Cytidine deaminase-like"/>
    <property type="match status" value="1"/>
</dbReference>
<evidence type="ECO:0000256" key="2">
    <source>
        <dbReference type="ARBA" id="ARBA00022723"/>
    </source>
</evidence>
<proteinExistence type="inferred from homology"/>
<gene>
    <name evidence="6" type="ORF">phiA829_100</name>
</gene>
<reference evidence="6 7" key="1">
    <citation type="submission" date="2017-04" db="EMBL/GenBank/DDBJ databases">
        <title>Complete genome sequence and characterization of temperature-dependent bacteriophage phiA8-29 infecting Aeromonas.</title>
        <authorList>
            <person name="He Y."/>
            <person name="Yang H."/>
        </authorList>
    </citation>
    <scope>NUCLEOTIDE SEQUENCE [LARGE SCALE GENOMIC DNA]</scope>
</reference>
<keyword evidence="3" id="KW-0378">Hydrolase</keyword>
<keyword evidence="2" id="KW-0479">Metal-binding</keyword>
<evidence type="ECO:0000259" key="5">
    <source>
        <dbReference type="PROSITE" id="PS51747"/>
    </source>
</evidence>
<comment type="similarity">
    <text evidence="1">Belongs to the cytidine and deoxycytidylate deaminase family.</text>
</comment>
<sequence>MQKILHILAHMGSARAYAAASHAKRRKVGAVITYNGSPVSCGWNGTPPGHPNQCETDDGSTTLPTVVHAEPNALDKLNALQLVGPVELFVTCLPCPSCAKLIAANTRVKRVFFGEVYRSLEGAKTLMESGVELFYIHERCEQLYRVAGLNDGSNFLKLSHAGSSPRVGDLSIEGEEYALTVEGVFTCEAAD</sequence>
<dbReference type="InterPro" id="IPR002125">
    <property type="entry name" value="CMP_dCMP_dom"/>
</dbReference>
<evidence type="ECO:0000313" key="6">
    <source>
        <dbReference type="EMBL" id="ARK07920.1"/>
    </source>
</evidence>
<evidence type="ECO:0000313" key="7">
    <source>
        <dbReference type="Proteomes" id="UP000221506"/>
    </source>
</evidence>
<dbReference type="PROSITE" id="PS51747">
    <property type="entry name" value="CYT_DCMP_DEAMINASES_2"/>
    <property type="match status" value="1"/>
</dbReference>
<dbReference type="InterPro" id="IPR015517">
    <property type="entry name" value="dCMP_deaminase-rel"/>
</dbReference>
<dbReference type="Proteomes" id="UP000221506">
    <property type="component" value="Segment"/>
</dbReference>
<keyword evidence="4" id="KW-0862">Zinc</keyword>
<dbReference type="GO" id="GO:0004132">
    <property type="term" value="F:dCMP deaminase activity"/>
    <property type="evidence" value="ECO:0007669"/>
    <property type="project" value="TreeGrafter"/>
</dbReference>
<organism evidence="6 7">
    <name type="scientific">Aeromonas phage phiA8-29</name>
    <dbReference type="NCBI Taxonomy" id="1978922"/>
    <lineage>
        <taxon>Viruses</taxon>
        <taxon>Duplodnaviria</taxon>
        <taxon>Heunggongvirae</taxon>
        <taxon>Uroviricota</taxon>
        <taxon>Caudoviricetes</taxon>
        <taxon>Pantevenvirales</taxon>
        <taxon>Ackermannviridae</taxon>
        <taxon>Tedavirus</taxon>
        <taxon>Tedavirus A829</taxon>
    </lineage>
</organism>
<keyword evidence="7" id="KW-1185">Reference proteome</keyword>
<dbReference type="EMBL" id="KY914485">
    <property type="protein sequence ID" value="ARK07920.1"/>
    <property type="molecule type" value="Genomic_DNA"/>
</dbReference>
<dbReference type="Pfam" id="PF00383">
    <property type="entry name" value="dCMP_cyt_deam_1"/>
    <property type="match status" value="1"/>
</dbReference>
<protein>
    <recommendedName>
        <fullName evidence="5">CMP/dCMP-type deaminase domain-containing protein</fullName>
    </recommendedName>
</protein>
<evidence type="ECO:0000256" key="3">
    <source>
        <dbReference type="ARBA" id="ARBA00022801"/>
    </source>
</evidence>
<dbReference type="Gene3D" id="3.40.140.10">
    <property type="entry name" value="Cytidine Deaminase, domain 2"/>
    <property type="match status" value="1"/>
</dbReference>
<dbReference type="GO" id="GO:0008270">
    <property type="term" value="F:zinc ion binding"/>
    <property type="evidence" value="ECO:0007669"/>
    <property type="project" value="InterPro"/>
</dbReference>
<dbReference type="PANTHER" id="PTHR11086:SF18">
    <property type="entry name" value="DEOXYCYTIDYLATE DEAMINASE"/>
    <property type="match status" value="1"/>
</dbReference>
<dbReference type="InterPro" id="IPR016193">
    <property type="entry name" value="Cytidine_deaminase-like"/>
</dbReference>
<dbReference type="PANTHER" id="PTHR11086">
    <property type="entry name" value="DEOXYCYTIDYLATE DEAMINASE-RELATED"/>
    <property type="match status" value="1"/>
</dbReference>
<name>A0A1W6DY40_9CAUD</name>
<dbReference type="InterPro" id="IPR016192">
    <property type="entry name" value="APOBEC/CMP_deaminase_Zn-bd"/>
</dbReference>
<dbReference type="PROSITE" id="PS00903">
    <property type="entry name" value="CYT_DCMP_DEAMINASES_1"/>
    <property type="match status" value="1"/>
</dbReference>
<evidence type="ECO:0000256" key="1">
    <source>
        <dbReference type="ARBA" id="ARBA00006576"/>
    </source>
</evidence>
<accession>A0A1W6DY40</accession>